<evidence type="ECO:0000256" key="3">
    <source>
        <dbReference type="ARBA" id="ARBA00011245"/>
    </source>
</evidence>
<dbReference type="EC" id="6.1.1.5" evidence="4"/>
<keyword evidence="8" id="KW-0547">Nucleotide-binding</keyword>
<dbReference type="GO" id="GO:0006428">
    <property type="term" value="P:isoleucyl-tRNA aminoacylation"/>
    <property type="evidence" value="ECO:0007669"/>
    <property type="project" value="InterPro"/>
</dbReference>
<keyword evidence="12" id="KW-0030">Aminoacyl-tRNA synthetase</keyword>
<dbReference type="CDD" id="cd07961">
    <property type="entry name" value="Anticodon_Ia_Ile_ABEc"/>
    <property type="match status" value="1"/>
</dbReference>
<dbReference type="Pfam" id="PF19302">
    <property type="entry name" value="DUF5915"/>
    <property type="match status" value="1"/>
</dbReference>
<dbReference type="InterPro" id="IPR033709">
    <property type="entry name" value="Anticodon_Ile_ABEc"/>
</dbReference>
<evidence type="ECO:0000256" key="2">
    <source>
        <dbReference type="ARBA" id="ARBA00004496"/>
    </source>
</evidence>
<evidence type="ECO:0000259" key="16">
    <source>
        <dbReference type="Pfam" id="PF08264"/>
    </source>
</evidence>
<dbReference type="FunFam" id="3.40.50.620:FF:000063">
    <property type="entry name" value="Isoleucine--tRNA ligase"/>
    <property type="match status" value="1"/>
</dbReference>
<dbReference type="InterPro" id="IPR023586">
    <property type="entry name" value="Ile-tRNA-ligase_type2"/>
</dbReference>
<keyword evidence="9" id="KW-0862">Zinc</keyword>
<evidence type="ECO:0000256" key="12">
    <source>
        <dbReference type="ARBA" id="ARBA00023146"/>
    </source>
</evidence>
<protein>
    <recommendedName>
        <fullName evidence="4">isoleucine--tRNA ligase</fullName>
        <ecNumber evidence="4">6.1.1.5</ecNumber>
    </recommendedName>
</protein>
<dbReference type="NCBIfam" id="TIGR00392">
    <property type="entry name" value="ileS"/>
    <property type="match status" value="1"/>
</dbReference>
<keyword evidence="6 17" id="KW-0436">Ligase</keyword>
<dbReference type="GO" id="GO:0002161">
    <property type="term" value="F:aminoacyl-tRNA deacylase activity"/>
    <property type="evidence" value="ECO:0007669"/>
    <property type="project" value="InterPro"/>
</dbReference>
<dbReference type="InterPro" id="IPR009008">
    <property type="entry name" value="Val/Leu/Ile-tRNA-synth_edit"/>
</dbReference>
<reference evidence="17" key="1">
    <citation type="submission" date="2019-08" db="EMBL/GenBank/DDBJ databases">
        <authorList>
            <person name="Kucharzyk K."/>
            <person name="Murdoch R.W."/>
            <person name="Higgins S."/>
            <person name="Loffler F."/>
        </authorList>
    </citation>
    <scope>NUCLEOTIDE SEQUENCE</scope>
</reference>
<dbReference type="FunFam" id="3.40.50.620:FF:000075">
    <property type="entry name" value="Isoleucine--tRNA ligase"/>
    <property type="match status" value="1"/>
</dbReference>
<dbReference type="GO" id="GO:0005737">
    <property type="term" value="C:cytoplasm"/>
    <property type="evidence" value="ECO:0007669"/>
    <property type="project" value="UniProtKB-SubCell"/>
</dbReference>
<gene>
    <name evidence="17" type="primary">ileS_4</name>
    <name evidence="17" type="ORF">SDC9_10393</name>
</gene>
<comment type="function">
    <text evidence="13">Catalyzes the attachment of isoleucine to tRNA(Ile). As IleRS can inadvertently accommodate and process structurally similar amino acids such as valine, to avoid such errors it has two additional distinct tRNA(Ile)-dependent editing activities. One activity is designated as 'pretransfer' editing and involves the hydrolysis of activated Val-AMP. The other activity is designated 'posttransfer' editing and involves deacylation of mischarged Val-tRNA(Ile).</text>
</comment>
<evidence type="ECO:0000313" key="17">
    <source>
        <dbReference type="EMBL" id="MPL64733.1"/>
    </source>
</evidence>
<dbReference type="Gene3D" id="1.10.730.10">
    <property type="entry name" value="Isoleucyl-tRNA Synthetase, Domain 1"/>
    <property type="match status" value="1"/>
</dbReference>
<dbReference type="InterPro" id="IPR013155">
    <property type="entry name" value="M/V/L/I-tRNA-synth_anticd-bd"/>
</dbReference>
<comment type="caution">
    <text evidence="17">The sequence shown here is derived from an EMBL/GenBank/DDBJ whole genome shotgun (WGS) entry which is preliminary data.</text>
</comment>
<evidence type="ECO:0000256" key="1">
    <source>
        <dbReference type="ARBA" id="ARBA00001947"/>
    </source>
</evidence>
<comment type="cofactor">
    <cofactor evidence="1">
        <name>Zn(2+)</name>
        <dbReference type="ChEBI" id="CHEBI:29105"/>
    </cofactor>
</comment>
<dbReference type="PANTHER" id="PTHR42780:SF1">
    <property type="entry name" value="ISOLEUCINE--TRNA LIGASE, CYTOPLASMIC"/>
    <property type="match status" value="1"/>
</dbReference>
<feature type="domain" description="Methionyl/Valyl/Leucyl/Isoleucyl-tRNA synthetase anticodon-binding" evidence="16">
    <location>
        <begin position="748"/>
        <end position="898"/>
    </location>
</feature>
<organism evidence="17">
    <name type="scientific">bioreactor metagenome</name>
    <dbReference type="NCBI Taxonomy" id="1076179"/>
    <lineage>
        <taxon>unclassified sequences</taxon>
        <taxon>metagenomes</taxon>
        <taxon>ecological metagenomes</taxon>
    </lineage>
</organism>
<dbReference type="PANTHER" id="PTHR42780">
    <property type="entry name" value="SOLEUCYL-TRNA SYNTHETASE"/>
    <property type="match status" value="1"/>
</dbReference>
<dbReference type="Pfam" id="PF08264">
    <property type="entry name" value="Anticodon_1"/>
    <property type="match status" value="1"/>
</dbReference>
<dbReference type="InterPro" id="IPR014729">
    <property type="entry name" value="Rossmann-like_a/b/a_fold"/>
</dbReference>
<keyword evidence="11" id="KW-0648">Protein biosynthesis</keyword>
<comment type="subunit">
    <text evidence="3">Monomer.</text>
</comment>
<comment type="subcellular location">
    <subcellularLocation>
        <location evidence="2">Cytoplasm</location>
    </subcellularLocation>
</comment>
<dbReference type="GO" id="GO:0005524">
    <property type="term" value="F:ATP binding"/>
    <property type="evidence" value="ECO:0007669"/>
    <property type="project" value="UniProtKB-KW"/>
</dbReference>
<feature type="domain" description="Aminoacyl-tRNA synthetase class Ia" evidence="15">
    <location>
        <begin position="52"/>
        <end position="697"/>
    </location>
</feature>
<evidence type="ECO:0000256" key="7">
    <source>
        <dbReference type="ARBA" id="ARBA00022723"/>
    </source>
</evidence>
<keyword evidence="5" id="KW-0963">Cytoplasm</keyword>
<dbReference type="EMBL" id="VSSQ01000026">
    <property type="protein sequence ID" value="MPL64733.1"/>
    <property type="molecule type" value="Genomic_DNA"/>
</dbReference>
<proteinExistence type="inferred from homology"/>
<evidence type="ECO:0000256" key="11">
    <source>
        <dbReference type="ARBA" id="ARBA00022917"/>
    </source>
</evidence>
<evidence type="ECO:0000256" key="6">
    <source>
        <dbReference type="ARBA" id="ARBA00022598"/>
    </source>
</evidence>
<evidence type="ECO:0000256" key="9">
    <source>
        <dbReference type="ARBA" id="ARBA00022833"/>
    </source>
</evidence>
<dbReference type="SUPFAM" id="SSF52374">
    <property type="entry name" value="Nucleotidylyl transferase"/>
    <property type="match status" value="1"/>
</dbReference>
<accession>A0A644TCU7</accession>
<name>A0A644TCU7_9ZZZZ</name>
<keyword evidence="10" id="KW-0067">ATP-binding</keyword>
<dbReference type="InterPro" id="IPR009080">
    <property type="entry name" value="tRNAsynth_Ia_anticodon-bd"/>
</dbReference>
<dbReference type="InterPro" id="IPR002300">
    <property type="entry name" value="aa-tRNA-synth_Ia"/>
</dbReference>
<dbReference type="Pfam" id="PF00133">
    <property type="entry name" value="tRNA-synt_1"/>
    <property type="match status" value="1"/>
</dbReference>
<evidence type="ECO:0000256" key="8">
    <source>
        <dbReference type="ARBA" id="ARBA00022741"/>
    </source>
</evidence>
<dbReference type="PRINTS" id="PR00984">
    <property type="entry name" value="TRNASYNTHILE"/>
</dbReference>
<comment type="catalytic activity">
    <reaction evidence="14">
        <text>tRNA(Ile) + L-isoleucine + ATP = L-isoleucyl-tRNA(Ile) + AMP + diphosphate</text>
        <dbReference type="Rhea" id="RHEA:11060"/>
        <dbReference type="Rhea" id="RHEA-COMP:9666"/>
        <dbReference type="Rhea" id="RHEA-COMP:9695"/>
        <dbReference type="ChEBI" id="CHEBI:30616"/>
        <dbReference type="ChEBI" id="CHEBI:33019"/>
        <dbReference type="ChEBI" id="CHEBI:58045"/>
        <dbReference type="ChEBI" id="CHEBI:78442"/>
        <dbReference type="ChEBI" id="CHEBI:78528"/>
        <dbReference type="ChEBI" id="CHEBI:456215"/>
        <dbReference type="EC" id="6.1.1.5"/>
    </reaction>
</comment>
<evidence type="ECO:0000256" key="10">
    <source>
        <dbReference type="ARBA" id="ARBA00022840"/>
    </source>
</evidence>
<dbReference type="AlphaFoldDB" id="A0A644TCU7"/>
<evidence type="ECO:0000259" key="15">
    <source>
        <dbReference type="Pfam" id="PF00133"/>
    </source>
</evidence>
<dbReference type="InterPro" id="IPR002301">
    <property type="entry name" value="Ile-tRNA-ligase"/>
</dbReference>
<dbReference type="HAMAP" id="MF_02003">
    <property type="entry name" value="Ile_tRNA_synth_type2"/>
    <property type="match status" value="1"/>
</dbReference>
<dbReference type="SUPFAM" id="SSF47323">
    <property type="entry name" value="Anticodon-binding domain of a subclass of class I aminoacyl-tRNA synthetases"/>
    <property type="match status" value="1"/>
</dbReference>
<evidence type="ECO:0000256" key="5">
    <source>
        <dbReference type="ARBA" id="ARBA00022490"/>
    </source>
</evidence>
<keyword evidence="7" id="KW-0479">Metal-binding</keyword>
<dbReference type="SUPFAM" id="SSF50677">
    <property type="entry name" value="ValRS/IleRS/LeuRS editing domain"/>
    <property type="match status" value="1"/>
</dbReference>
<evidence type="ECO:0000256" key="14">
    <source>
        <dbReference type="ARBA" id="ARBA00048359"/>
    </source>
</evidence>
<sequence>MRASALGQGKRGGTAGLFVPSLIRTGFSFLRGDEMFKAVNPRQNFPQMEEDILKLWQDKGVFKKSIENRRDGKRFTLYEGPPTANGRPGIHHVLSRVFKDVIPRYKVMKGYYAPRIGGWDTHGLPVELEVEKELGFTSKNDIEKYGIAEFNARCRSSVFKYVSEWNKLTERIAYWVDLDNAYITMDNNYIESGWWALKQMWDKGLVYQGHRVTPHCPRCGTSLSSHEVAQGYKDNTEDPSVFVKFEIAKESLAKAGLAKKWAYPADKPLYLLAWTTTPWTLPANTALAVSAADQYAILDMTDYYMILAKPRLSALKLAENPVVGECLGSDLSGLFYKPLFDPREFGIPVSNMKDNSETGVSEELLYPVITTSYVSMDDGTGIVHTAPAYGELDYESGVKYGLKFVHHVDLQGRITGSYPFAGKFVKEADKDISRNLKERGLMFRNERMHHTYPFCWRCDSPLIYYAKQSWYIRTTAVRDELIKGNQQINWYPEHIKDGRFGDWLENNIDWAFSRERYWGTPVPIWRCEKCGRTECVGGIDELKAKPNFKGMQEKLDIHRPYVDEWTYDCDKCGGNMKRVTEVMDCWYDSGAMPVAQYHYPFEPESRSIAKDGRFPADYICEAVDQTRGWFYSLHAISTLIFNRPCYQNVICLGHILDERGEKMSKSRNNVIQPATVLDKYGADAVRWYFYTAAPPGNARRFSEKLVGEVTRQFLLMLWNVYSFFVTYANIDSFTPSEKYLEGEVPELDRWILSELNQLVLDVDKGLDNYDPTQAGRRIEDFVGYLSNWYVRRSRRRFWKSENDADKLSAYQALYTCLVTLSRLLAPFTPFVAEELYQNLVLSADPSASESVHLTDFPVADTALIDEQLDNEIRLVMKVSSMGRSARSKAALKVRQPLAEVRVVLASAGERTGLMRLAEQVLEELNVKALAVEEPGTVIPEKNYAASTEGAYTVAVYTGLSPELLAEGTAREIVHRLQTMRKSAGFEIADYINTHYQADEYLDSVIRMHSEYIKKETLSNQLIKGNAPEGAYAESLDIDGHSLSLWVAR</sequence>
<dbReference type="Gene3D" id="3.40.50.620">
    <property type="entry name" value="HUPs"/>
    <property type="match status" value="2"/>
</dbReference>
<dbReference type="CDD" id="cd00818">
    <property type="entry name" value="IleRS_core"/>
    <property type="match status" value="1"/>
</dbReference>
<evidence type="ECO:0000256" key="13">
    <source>
        <dbReference type="ARBA" id="ARBA00025217"/>
    </source>
</evidence>
<evidence type="ECO:0000256" key="4">
    <source>
        <dbReference type="ARBA" id="ARBA00013165"/>
    </source>
</evidence>
<dbReference type="GO" id="GO:0004822">
    <property type="term" value="F:isoleucine-tRNA ligase activity"/>
    <property type="evidence" value="ECO:0007669"/>
    <property type="project" value="UniProtKB-EC"/>
</dbReference>
<dbReference type="GO" id="GO:0000049">
    <property type="term" value="F:tRNA binding"/>
    <property type="evidence" value="ECO:0007669"/>
    <property type="project" value="InterPro"/>
</dbReference>
<dbReference type="GO" id="GO:0046872">
    <property type="term" value="F:metal ion binding"/>
    <property type="evidence" value="ECO:0007669"/>
    <property type="project" value="UniProtKB-KW"/>
</dbReference>